<dbReference type="KEGG" id="fbm:MQE35_18075"/>
<name>A0A9E7D3A6_9FLAO</name>
<sequence length="150" mass="17223">MKNKFALTSTLLFTVFISFAQADICADKKKYSIDLDASSKFVTITPKDFNSEGDPYVTHNIDLNNDGKEDLIVNLKDCSDPTHCKFGVYIQCEDGKYLSVYQPEYWLPSFRISENEKGWKEIVLYERDIEAGKIFVKDTLKYNGKIYSAD</sequence>
<proteinExistence type="predicted"/>
<feature type="chain" id="PRO_5039679068" evidence="1">
    <location>
        <begin position="23"/>
        <end position="150"/>
    </location>
</feature>
<dbReference type="RefSeq" id="WP_255843235.1">
    <property type="nucleotide sequence ID" value="NZ_CP094358.1"/>
</dbReference>
<gene>
    <name evidence="2" type="ORF">MQE35_18075</name>
</gene>
<dbReference type="EMBL" id="CP094358">
    <property type="protein sequence ID" value="UOB17634.1"/>
    <property type="molecule type" value="Genomic_DNA"/>
</dbReference>
<keyword evidence="3" id="KW-1185">Reference proteome</keyword>
<accession>A0A9E7D3A6</accession>
<dbReference type="Proteomes" id="UP000831290">
    <property type="component" value="Chromosome"/>
</dbReference>
<protein>
    <submittedName>
        <fullName evidence="2">Uncharacterized protein</fullName>
    </submittedName>
</protein>
<organism evidence="2 3">
    <name type="scientific">Abyssalbus ytuae</name>
    <dbReference type="NCBI Taxonomy" id="2926907"/>
    <lineage>
        <taxon>Bacteria</taxon>
        <taxon>Pseudomonadati</taxon>
        <taxon>Bacteroidota</taxon>
        <taxon>Flavobacteriia</taxon>
        <taxon>Flavobacteriales</taxon>
        <taxon>Flavobacteriaceae</taxon>
        <taxon>Abyssalbus</taxon>
    </lineage>
</organism>
<reference evidence="2" key="1">
    <citation type="submission" date="2022-03" db="EMBL/GenBank/DDBJ databases">
        <title>Description of Abyssus ytuae gen. nov., sp. nov., a novel member of the family Flavobacteriaceae isolated from the sediment of Mariana Trench.</title>
        <authorList>
            <person name="Zhang J."/>
            <person name="Xu X."/>
        </authorList>
    </citation>
    <scope>NUCLEOTIDE SEQUENCE</scope>
    <source>
        <strain evidence="2">MT3330</strain>
    </source>
</reference>
<keyword evidence="1" id="KW-0732">Signal</keyword>
<feature type="signal peptide" evidence="1">
    <location>
        <begin position="1"/>
        <end position="22"/>
    </location>
</feature>
<dbReference type="AlphaFoldDB" id="A0A9E7D3A6"/>
<evidence type="ECO:0000256" key="1">
    <source>
        <dbReference type="SAM" id="SignalP"/>
    </source>
</evidence>
<evidence type="ECO:0000313" key="2">
    <source>
        <dbReference type="EMBL" id="UOB17634.1"/>
    </source>
</evidence>
<evidence type="ECO:0000313" key="3">
    <source>
        <dbReference type="Proteomes" id="UP000831290"/>
    </source>
</evidence>